<dbReference type="InterPro" id="IPR036390">
    <property type="entry name" value="WH_DNA-bd_sf"/>
</dbReference>
<dbReference type="InterPro" id="IPR052509">
    <property type="entry name" value="Metal_resp_DNA-bind_regulator"/>
</dbReference>
<dbReference type="InterPro" id="IPR036388">
    <property type="entry name" value="WH-like_DNA-bd_sf"/>
</dbReference>
<gene>
    <name evidence="2" type="ORF">FHR32_003057</name>
</gene>
<dbReference type="InterPro" id="IPR005149">
    <property type="entry name" value="Tscrpt_reg_PadR_N"/>
</dbReference>
<dbReference type="PANTHER" id="PTHR33169:SF13">
    <property type="entry name" value="PADR-FAMILY TRANSCRIPTIONAL REGULATOR"/>
    <property type="match status" value="1"/>
</dbReference>
<reference evidence="2 3" key="1">
    <citation type="submission" date="2020-08" db="EMBL/GenBank/DDBJ databases">
        <title>Sequencing the genomes of 1000 actinobacteria strains.</title>
        <authorList>
            <person name="Klenk H.-P."/>
        </authorList>
    </citation>
    <scope>NUCLEOTIDE SEQUENCE [LARGE SCALE GENOMIC DNA]</scope>
    <source>
        <strain evidence="2 3">DSM 43023</strain>
    </source>
</reference>
<feature type="domain" description="Transcription regulator PadR N-terminal" evidence="1">
    <location>
        <begin position="15"/>
        <end position="86"/>
    </location>
</feature>
<dbReference type="EMBL" id="JACHJU010000001">
    <property type="protein sequence ID" value="MBB4938752.1"/>
    <property type="molecule type" value="Genomic_DNA"/>
</dbReference>
<keyword evidence="2" id="KW-0238">DNA-binding</keyword>
<evidence type="ECO:0000313" key="2">
    <source>
        <dbReference type="EMBL" id="MBB4938752.1"/>
    </source>
</evidence>
<dbReference type="RefSeq" id="WP_184754880.1">
    <property type="nucleotide sequence ID" value="NZ_BAABEK010000010.1"/>
</dbReference>
<dbReference type="SUPFAM" id="SSF46785">
    <property type="entry name" value="Winged helix' DNA-binding domain"/>
    <property type="match status" value="1"/>
</dbReference>
<dbReference type="Proteomes" id="UP000534286">
    <property type="component" value="Unassembled WGS sequence"/>
</dbReference>
<accession>A0A7W7RVL0</accession>
<dbReference type="GO" id="GO:0003677">
    <property type="term" value="F:DNA binding"/>
    <property type="evidence" value="ECO:0007669"/>
    <property type="project" value="UniProtKB-KW"/>
</dbReference>
<evidence type="ECO:0000313" key="3">
    <source>
        <dbReference type="Proteomes" id="UP000534286"/>
    </source>
</evidence>
<dbReference type="AlphaFoldDB" id="A0A7W7RVL0"/>
<proteinExistence type="predicted"/>
<name>A0A7W7RVL0_9ACTN</name>
<dbReference type="Pfam" id="PF03551">
    <property type="entry name" value="PadR"/>
    <property type="match status" value="1"/>
</dbReference>
<keyword evidence="3" id="KW-1185">Reference proteome</keyword>
<sequence>MPRGSSEVSEPMYFVLAALLDGPLHGYAIIKGVAELSGGRVKPSVGTLYGVLDRLAANGVIVVDREETVDGRRRRYFRITDSGSALVRAEAERMHEAASVVRGRALGAFFA</sequence>
<dbReference type="Gene3D" id="1.10.10.10">
    <property type="entry name" value="Winged helix-like DNA-binding domain superfamily/Winged helix DNA-binding domain"/>
    <property type="match status" value="1"/>
</dbReference>
<organism evidence="2 3">
    <name type="scientific">Streptosporangium album</name>
    <dbReference type="NCBI Taxonomy" id="47479"/>
    <lineage>
        <taxon>Bacteria</taxon>
        <taxon>Bacillati</taxon>
        <taxon>Actinomycetota</taxon>
        <taxon>Actinomycetes</taxon>
        <taxon>Streptosporangiales</taxon>
        <taxon>Streptosporangiaceae</taxon>
        <taxon>Streptosporangium</taxon>
    </lineage>
</organism>
<dbReference type="PANTHER" id="PTHR33169">
    <property type="entry name" value="PADR-FAMILY TRANSCRIPTIONAL REGULATOR"/>
    <property type="match status" value="1"/>
</dbReference>
<protein>
    <submittedName>
        <fullName evidence="2">DNA-binding PadR family transcriptional regulator</fullName>
    </submittedName>
</protein>
<comment type="caution">
    <text evidence="2">The sequence shown here is derived from an EMBL/GenBank/DDBJ whole genome shotgun (WGS) entry which is preliminary data.</text>
</comment>
<evidence type="ECO:0000259" key="1">
    <source>
        <dbReference type="Pfam" id="PF03551"/>
    </source>
</evidence>